<evidence type="ECO:0000256" key="1">
    <source>
        <dbReference type="ARBA" id="ARBA00000707"/>
    </source>
</evidence>
<evidence type="ECO:0000259" key="8">
    <source>
        <dbReference type="PROSITE" id="PS50235"/>
    </source>
</evidence>
<evidence type="ECO:0000256" key="3">
    <source>
        <dbReference type="ARBA" id="ARBA00012759"/>
    </source>
</evidence>
<dbReference type="AlphaFoldDB" id="A0A9Q0MK75"/>
<dbReference type="PROSITE" id="PS50235">
    <property type="entry name" value="USP_3"/>
    <property type="match status" value="1"/>
</dbReference>
<dbReference type="PROSITE" id="PS00973">
    <property type="entry name" value="USP_2"/>
    <property type="match status" value="1"/>
</dbReference>
<dbReference type="OrthoDB" id="289038at2759"/>
<dbReference type="GO" id="GO:0004843">
    <property type="term" value="F:cysteine-type deubiquitinase activity"/>
    <property type="evidence" value="ECO:0007669"/>
    <property type="project" value="UniProtKB-EC"/>
</dbReference>
<comment type="caution">
    <text evidence="9">The sequence shown here is derived from an EMBL/GenBank/DDBJ whole genome shotgun (WGS) entry which is preliminary data.</text>
</comment>
<dbReference type="EMBL" id="WJQU01002309">
    <property type="protein sequence ID" value="KAJ6633009.1"/>
    <property type="molecule type" value="Genomic_DNA"/>
</dbReference>
<dbReference type="PANTHER" id="PTHR24006">
    <property type="entry name" value="UBIQUITIN CARBOXYL-TERMINAL HYDROLASE"/>
    <property type="match status" value="1"/>
</dbReference>
<dbReference type="GO" id="GO:0016579">
    <property type="term" value="P:protein deubiquitination"/>
    <property type="evidence" value="ECO:0007669"/>
    <property type="project" value="InterPro"/>
</dbReference>
<dbReference type="GO" id="GO:0005634">
    <property type="term" value="C:nucleus"/>
    <property type="evidence" value="ECO:0007669"/>
    <property type="project" value="TreeGrafter"/>
</dbReference>
<feature type="non-terminal residue" evidence="9">
    <location>
        <position position="613"/>
    </location>
</feature>
<evidence type="ECO:0000313" key="10">
    <source>
        <dbReference type="Proteomes" id="UP001151699"/>
    </source>
</evidence>
<organism evidence="9 10">
    <name type="scientific">Pseudolycoriella hygida</name>
    <dbReference type="NCBI Taxonomy" id="35572"/>
    <lineage>
        <taxon>Eukaryota</taxon>
        <taxon>Metazoa</taxon>
        <taxon>Ecdysozoa</taxon>
        <taxon>Arthropoda</taxon>
        <taxon>Hexapoda</taxon>
        <taxon>Insecta</taxon>
        <taxon>Pterygota</taxon>
        <taxon>Neoptera</taxon>
        <taxon>Endopterygota</taxon>
        <taxon>Diptera</taxon>
        <taxon>Nematocera</taxon>
        <taxon>Sciaroidea</taxon>
        <taxon>Sciaridae</taxon>
        <taxon>Pseudolycoriella</taxon>
    </lineage>
</organism>
<dbReference type="PANTHER" id="PTHR24006:SF644">
    <property type="entry name" value="UBIQUITIN CARBOXYL-TERMINAL HYDROLASE 7"/>
    <property type="match status" value="1"/>
</dbReference>
<keyword evidence="4" id="KW-0645">Protease</keyword>
<keyword evidence="5" id="KW-0833">Ubl conjugation pathway</keyword>
<evidence type="ECO:0000256" key="4">
    <source>
        <dbReference type="ARBA" id="ARBA00022670"/>
    </source>
</evidence>
<evidence type="ECO:0000313" key="9">
    <source>
        <dbReference type="EMBL" id="KAJ6633009.1"/>
    </source>
</evidence>
<evidence type="ECO:0000256" key="2">
    <source>
        <dbReference type="ARBA" id="ARBA00009085"/>
    </source>
</evidence>
<protein>
    <recommendedName>
        <fullName evidence="3">ubiquitinyl hydrolase 1</fullName>
        <ecNumber evidence="3">3.4.19.12</ecNumber>
    </recommendedName>
</protein>
<proteinExistence type="inferred from homology"/>
<dbReference type="Gene3D" id="3.90.70.10">
    <property type="entry name" value="Cysteine proteinases"/>
    <property type="match status" value="1"/>
</dbReference>
<dbReference type="Proteomes" id="UP001151699">
    <property type="component" value="Unassembled WGS sequence"/>
</dbReference>
<dbReference type="InterPro" id="IPR018200">
    <property type="entry name" value="USP_CS"/>
</dbReference>
<dbReference type="GO" id="GO:0005829">
    <property type="term" value="C:cytosol"/>
    <property type="evidence" value="ECO:0007669"/>
    <property type="project" value="TreeGrafter"/>
</dbReference>
<dbReference type="Pfam" id="PF00443">
    <property type="entry name" value="UCH"/>
    <property type="match status" value="1"/>
</dbReference>
<dbReference type="GO" id="GO:0006508">
    <property type="term" value="P:proteolysis"/>
    <property type="evidence" value="ECO:0007669"/>
    <property type="project" value="UniProtKB-KW"/>
</dbReference>
<sequence>EILIKNGFSVAESFKDYIATETLEGENKYDAGVHGLQEAEKGVIFVSFPPILHLHLMRFQYDSVTDNSVKFNDRFEFYEHIHLDDYLQKKEKEPADYTLHAVLVHSGDNHGGHYVVYINPLGDGKWCKFDDDVVSRCSKSEAIEHNYGGVEDDLSLNAKHCSNAYMLVYIRDSALPTVLQEIKESEIPTELIERLAEERRMELVRRRERSEANTYMTVNVLLEDYFEGIQTTDLFDLEKNNWPTFKMKKTQPISELIQTFVDAFRTPAERMRLWPLSQRNNQITRPTLFDYKEDISKNLINCADLQNPWTIFLELLPPDSPLQQMPPFDKDRDILLFFKFYDPANKRLNYCGLGYYNVSRKVSDLIPEMNQRSGNPPDTELTLYKEQGVNVVQKINNHNDTLENVLKEIRHITDGDVIIFEKKHRDETLELPTCDDYFRDLLYRIEVTFVDKTNPNDVGFSLELSQRMTYDQMASAVGQKINVNPYEIQFFKCQNYKDVPGHALRCSYDGSLKDIVVYNKLKTTKKIFYQRLSMNIAELESKKQFKCLWLSINMKEEKELILYPNKNGTVKTLLEEAAKQIEFNADEGSGQLRILEVSSHKIMPGPREDDLLE</sequence>
<reference evidence="9" key="1">
    <citation type="submission" date="2022-07" db="EMBL/GenBank/DDBJ databases">
        <authorList>
            <person name="Trinca V."/>
            <person name="Uliana J.V.C."/>
            <person name="Torres T.T."/>
            <person name="Ward R.J."/>
            <person name="Monesi N."/>
        </authorList>
    </citation>
    <scope>NUCLEOTIDE SEQUENCE</scope>
    <source>
        <strain evidence="9">HSMRA1968</strain>
        <tissue evidence="9">Whole embryos</tissue>
    </source>
</reference>
<gene>
    <name evidence="9" type="primary">Usp7_3</name>
    <name evidence="9" type="ORF">Bhyg_17793</name>
</gene>
<name>A0A9Q0MK75_9DIPT</name>
<evidence type="ECO:0000256" key="6">
    <source>
        <dbReference type="ARBA" id="ARBA00022801"/>
    </source>
</evidence>
<feature type="non-terminal residue" evidence="9">
    <location>
        <position position="1"/>
    </location>
</feature>
<dbReference type="EC" id="3.4.19.12" evidence="3"/>
<evidence type="ECO:0000256" key="5">
    <source>
        <dbReference type="ARBA" id="ARBA00022786"/>
    </source>
</evidence>
<dbReference type="GO" id="GO:0031647">
    <property type="term" value="P:regulation of protein stability"/>
    <property type="evidence" value="ECO:0007669"/>
    <property type="project" value="TreeGrafter"/>
</dbReference>
<comment type="similarity">
    <text evidence="2">Belongs to the peptidase C19 family.</text>
</comment>
<dbReference type="InterPro" id="IPR001394">
    <property type="entry name" value="Peptidase_C19_UCH"/>
</dbReference>
<dbReference type="SUPFAM" id="SSF54001">
    <property type="entry name" value="Cysteine proteinases"/>
    <property type="match status" value="1"/>
</dbReference>
<dbReference type="InterPro" id="IPR038765">
    <property type="entry name" value="Papain-like_cys_pep_sf"/>
</dbReference>
<dbReference type="InterPro" id="IPR024729">
    <property type="entry name" value="USP7_ICP0-binding_dom"/>
</dbReference>
<keyword evidence="6 9" id="KW-0378">Hydrolase</keyword>
<feature type="domain" description="USP" evidence="8">
    <location>
        <begin position="1"/>
        <end position="172"/>
    </location>
</feature>
<dbReference type="InterPro" id="IPR050164">
    <property type="entry name" value="Peptidase_C19"/>
</dbReference>
<dbReference type="Gene3D" id="3.10.20.90">
    <property type="entry name" value="Phosphatidylinositol 3-kinase Catalytic Subunit, Chain A, domain 1"/>
    <property type="match status" value="2"/>
</dbReference>
<dbReference type="Pfam" id="PF14533">
    <property type="entry name" value="USP7_C2"/>
    <property type="match status" value="1"/>
</dbReference>
<keyword evidence="10" id="KW-1185">Reference proteome</keyword>
<dbReference type="Pfam" id="PF12436">
    <property type="entry name" value="USP7_ICP0_bdg"/>
    <property type="match status" value="1"/>
</dbReference>
<dbReference type="InterPro" id="IPR028889">
    <property type="entry name" value="USP"/>
</dbReference>
<evidence type="ECO:0000256" key="7">
    <source>
        <dbReference type="ARBA" id="ARBA00022807"/>
    </source>
</evidence>
<comment type="catalytic activity">
    <reaction evidence="1">
        <text>Thiol-dependent hydrolysis of ester, thioester, amide, peptide and isopeptide bonds formed by the C-terminal Gly of ubiquitin (a 76-residue protein attached to proteins as an intracellular targeting signal).</text>
        <dbReference type="EC" id="3.4.19.12"/>
    </reaction>
</comment>
<dbReference type="InterPro" id="IPR029346">
    <property type="entry name" value="USP_C"/>
</dbReference>
<accession>A0A9Q0MK75</accession>
<keyword evidence="7" id="KW-0788">Thiol protease</keyword>